<dbReference type="CDD" id="cd16900">
    <property type="entry name" value="endolysin_R21-like"/>
    <property type="match status" value="1"/>
</dbReference>
<dbReference type="AlphaFoldDB" id="A0A1N6QBS5"/>
<dbReference type="PANTHER" id="PTHR38107">
    <property type="match status" value="1"/>
</dbReference>
<dbReference type="GO" id="GO:0009253">
    <property type="term" value="P:peptidoglycan catabolic process"/>
    <property type="evidence" value="ECO:0007669"/>
    <property type="project" value="InterPro"/>
</dbReference>
<dbReference type="EMBL" id="FTMN01000002">
    <property type="protein sequence ID" value="SIQ14005.1"/>
    <property type="molecule type" value="Genomic_DNA"/>
</dbReference>
<evidence type="ECO:0000256" key="5">
    <source>
        <dbReference type="ARBA" id="ARBA00023295"/>
    </source>
</evidence>
<keyword evidence="9" id="KW-1185">Reference proteome</keyword>
<gene>
    <name evidence="8" type="ORF">SAMN05421647_102401</name>
</gene>
<feature type="signal peptide" evidence="7">
    <location>
        <begin position="1"/>
        <end position="20"/>
    </location>
</feature>
<evidence type="ECO:0000256" key="3">
    <source>
        <dbReference type="ARBA" id="ARBA00022638"/>
    </source>
</evidence>
<dbReference type="InterPro" id="IPR023346">
    <property type="entry name" value="Lysozyme-like_dom_sf"/>
</dbReference>
<dbReference type="InterPro" id="IPR002196">
    <property type="entry name" value="Glyco_hydro_24"/>
</dbReference>
<dbReference type="Proteomes" id="UP000186895">
    <property type="component" value="Unassembled WGS sequence"/>
</dbReference>
<sequence>MLKKRVAAIALTATVSMATAVVTLFEGNEPEAYVDPVGVVTICYGHTESAKLGQTHTDAQCDELLKADLGKALAAVDRHAQVQLPIERRAALASFVFNVGEGAFKRSTLLRKLNAGDPAGACAELSRWVYAGGRKLEGLVRRRQVERELCEVGL</sequence>
<organism evidence="8 9">
    <name type="scientific">Marinobacterium stanieri</name>
    <dbReference type="NCBI Taxonomy" id="49186"/>
    <lineage>
        <taxon>Bacteria</taxon>
        <taxon>Pseudomonadati</taxon>
        <taxon>Pseudomonadota</taxon>
        <taxon>Gammaproteobacteria</taxon>
        <taxon>Oceanospirillales</taxon>
        <taxon>Oceanospirillaceae</taxon>
        <taxon>Marinobacterium</taxon>
    </lineage>
</organism>
<dbReference type="GO" id="GO:0016998">
    <property type="term" value="P:cell wall macromolecule catabolic process"/>
    <property type="evidence" value="ECO:0007669"/>
    <property type="project" value="InterPro"/>
</dbReference>
<dbReference type="STRING" id="49186.SAMN05421647_102401"/>
<evidence type="ECO:0000313" key="9">
    <source>
        <dbReference type="Proteomes" id="UP000186895"/>
    </source>
</evidence>
<reference evidence="8 9" key="1">
    <citation type="submission" date="2017-01" db="EMBL/GenBank/DDBJ databases">
        <authorList>
            <person name="Mah S.A."/>
            <person name="Swanson W.J."/>
            <person name="Moy G.W."/>
            <person name="Vacquier V.D."/>
        </authorList>
    </citation>
    <scope>NUCLEOTIDE SEQUENCE [LARGE SCALE GENOMIC DNA]</scope>
    <source>
        <strain evidence="8 9">DSM 7027</strain>
    </source>
</reference>
<dbReference type="EC" id="3.2.1.17" evidence="6"/>
<dbReference type="HAMAP" id="MF_04110">
    <property type="entry name" value="ENDOLYSIN_T4"/>
    <property type="match status" value="1"/>
</dbReference>
<comment type="similarity">
    <text evidence="6">Belongs to the glycosyl hydrolase 24 family.</text>
</comment>
<keyword evidence="5 6" id="KW-0326">Glycosidase</keyword>
<evidence type="ECO:0000256" key="4">
    <source>
        <dbReference type="ARBA" id="ARBA00022801"/>
    </source>
</evidence>
<evidence type="ECO:0000256" key="7">
    <source>
        <dbReference type="SAM" id="SignalP"/>
    </source>
</evidence>
<dbReference type="PANTHER" id="PTHR38107:SF3">
    <property type="entry name" value="LYSOZYME RRRD-RELATED"/>
    <property type="match status" value="1"/>
</dbReference>
<keyword evidence="7" id="KW-0732">Signal</keyword>
<dbReference type="GO" id="GO:0003796">
    <property type="term" value="F:lysozyme activity"/>
    <property type="evidence" value="ECO:0007669"/>
    <property type="project" value="UniProtKB-EC"/>
</dbReference>
<evidence type="ECO:0000313" key="8">
    <source>
        <dbReference type="EMBL" id="SIQ14005.1"/>
    </source>
</evidence>
<evidence type="ECO:0000256" key="1">
    <source>
        <dbReference type="ARBA" id="ARBA00000632"/>
    </source>
</evidence>
<keyword evidence="2 6" id="KW-0929">Antimicrobial</keyword>
<evidence type="ECO:0000256" key="6">
    <source>
        <dbReference type="RuleBase" id="RU003788"/>
    </source>
</evidence>
<evidence type="ECO:0000256" key="2">
    <source>
        <dbReference type="ARBA" id="ARBA00022529"/>
    </source>
</evidence>
<comment type="catalytic activity">
    <reaction evidence="1 6">
        <text>Hydrolysis of (1-&gt;4)-beta-linkages between N-acetylmuramic acid and N-acetyl-D-glucosamine residues in a peptidoglycan and between N-acetyl-D-glucosamine residues in chitodextrins.</text>
        <dbReference type="EC" id="3.2.1.17"/>
    </reaction>
</comment>
<dbReference type="SUPFAM" id="SSF53955">
    <property type="entry name" value="Lysozyme-like"/>
    <property type="match status" value="1"/>
</dbReference>
<proteinExistence type="inferred from homology"/>
<accession>A0A1N6QBS5</accession>
<dbReference type="GO" id="GO:0031640">
    <property type="term" value="P:killing of cells of another organism"/>
    <property type="evidence" value="ECO:0007669"/>
    <property type="project" value="UniProtKB-KW"/>
</dbReference>
<dbReference type="InterPro" id="IPR051018">
    <property type="entry name" value="Bacteriophage_GH24"/>
</dbReference>
<dbReference type="GO" id="GO:0042742">
    <property type="term" value="P:defense response to bacterium"/>
    <property type="evidence" value="ECO:0007669"/>
    <property type="project" value="UniProtKB-KW"/>
</dbReference>
<dbReference type="Gene3D" id="1.10.530.40">
    <property type="match status" value="1"/>
</dbReference>
<protein>
    <recommendedName>
        <fullName evidence="6">Lysozyme</fullName>
        <ecNumber evidence="6">3.2.1.17</ecNumber>
    </recommendedName>
</protein>
<keyword evidence="4 6" id="KW-0378">Hydrolase</keyword>
<dbReference type="InterPro" id="IPR043688">
    <property type="entry name" value="SAR_endolysin-like"/>
</dbReference>
<dbReference type="Pfam" id="PF00959">
    <property type="entry name" value="Phage_lysozyme"/>
    <property type="match status" value="1"/>
</dbReference>
<dbReference type="InterPro" id="IPR023347">
    <property type="entry name" value="Lysozyme_dom_sf"/>
</dbReference>
<feature type="chain" id="PRO_5012500997" description="Lysozyme" evidence="7">
    <location>
        <begin position="21"/>
        <end position="154"/>
    </location>
</feature>
<dbReference type="RefSeq" id="WP_076461846.1">
    <property type="nucleotide sequence ID" value="NZ_FTMN01000002.1"/>
</dbReference>
<keyword evidence="3 6" id="KW-0081">Bacteriolytic enzyme</keyword>
<dbReference type="HAMAP" id="MF_04136">
    <property type="entry name" value="SAR_ENDOLYSIN"/>
    <property type="match status" value="1"/>
</dbReference>
<name>A0A1N6QBS5_9GAMM</name>
<dbReference type="InterPro" id="IPR034690">
    <property type="entry name" value="Endolysin_T4_type"/>
</dbReference>